<proteinExistence type="predicted"/>
<dbReference type="InterPro" id="IPR036397">
    <property type="entry name" value="RNaseH_sf"/>
</dbReference>
<gene>
    <name evidence="4" type="ORF">BD410DRAFT_514740</name>
</gene>
<organism evidence="4 5">
    <name type="scientific">Rickenella mellea</name>
    <dbReference type="NCBI Taxonomy" id="50990"/>
    <lineage>
        <taxon>Eukaryota</taxon>
        <taxon>Fungi</taxon>
        <taxon>Dikarya</taxon>
        <taxon>Basidiomycota</taxon>
        <taxon>Agaricomycotina</taxon>
        <taxon>Agaricomycetes</taxon>
        <taxon>Hymenochaetales</taxon>
        <taxon>Rickenellaceae</taxon>
        <taxon>Rickenella</taxon>
    </lineage>
</organism>
<dbReference type="NCBIfam" id="NF003765">
    <property type="entry name" value="PRK05359.1"/>
    <property type="match status" value="1"/>
</dbReference>
<dbReference type="AlphaFoldDB" id="A0A4Y7PTP4"/>
<feature type="compositionally biased region" description="Low complexity" evidence="2">
    <location>
        <begin position="32"/>
        <end position="41"/>
    </location>
</feature>
<dbReference type="InterPro" id="IPR012337">
    <property type="entry name" value="RNaseH-like_sf"/>
</dbReference>
<dbReference type="Proteomes" id="UP000294933">
    <property type="component" value="Unassembled WGS sequence"/>
</dbReference>
<keyword evidence="1" id="KW-0175">Coiled coil</keyword>
<evidence type="ECO:0000256" key="1">
    <source>
        <dbReference type="SAM" id="Coils"/>
    </source>
</evidence>
<dbReference type="STRING" id="50990.A0A4Y7PTP4"/>
<accession>A0A4Y7PTP4</accession>
<evidence type="ECO:0000259" key="3">
    <source>
        <dbReference type="SMART" id="SM00479"/>
    </source>
</evidence>
<keyword evidence="5" id="KW-1185">Reference proteome</keyword>
<dbReference type="SUPFAM" id="SSF53098">
    <property type="entry name" value="Ribonuclease H-like"/>
    <property type="match status" value="1"/>
</dbReference>
<dbReference type="Gene3D" id="3.30.420.10">
    <property type="entry name" value="Ribonuclease H-like superfamily/Ribonuclease H"/>
    <property type="match status" value="1"/>
</dbReference>
<dbReference type="InterPro" id="IPR013520">
    <property type="entry name" value="Ribonucl_H"/>
</dbReference>
<name>A0A4Y7PTP4_9AGAM</name>
<feature type="coiled-coil region" evidence="1">
    <location>
        <begin position="67"/>
        <end position="94"/>
    </location>
</feature>
<dbReference type="GO" id="GO:0003676">
    <property type="term" value="F:nucleic acid binding"/>
    <property type="evidence" value="ECO:0007669"/>
    <property type="project" value="InterPro"/>
</dbReference>
<dbReference type="EMBL" id="ML170214">
    <property type="protein sequence ID" value="TDL17900.1"/>
    <property type="molecule type" value="Genomic_DNA"/>
</dbReference>
<evidence type="ECO:0000313" key="4">
    <source>
        <dbReference type="EMBL" id="TDL17900.1"/>
    </source>
</evidence>
<dbReference type="OrthoDB" id="59229at2759"/>
<dbReference type="SMART" id="SM00479">
    <property type="entry name" value="EXOIII"/>
    <property type="match status" value="1"/>
</dbReference>
<reference evidence="4 5" key="1">
    <citation type="submission" date="2018-06" db="EMBL/GenBank/DDBJ databases">
        <title>A transcriptomic atlas of mushroom development highlights an independent origin of complex multicellularity.</title>
        <authorList>
            <consortium name="DOE Joint Genome Institute"/>
            <person name="Krizsan K."/>
            <person name="Almasi E."/>
            <person name="Merenyi Z."/>
            <person name="Sahu N."/>
            <person name="Viragh M."/>
            <person name="Koszo T."/>
            <person name="Mondo S."/>
            <person name="Kiss B."/>
            <person name="Balint B."/>
            <person name="Kues U."/>
            <person name="Barry K."/>
            <person name="Hegedus J.C."/>
            <person name="Henrissat B."/>
            <person name="Johnson J."/>
            <person name="Lipzen A."/>
            <person name="Ohm R."/>
            <person name="Nagy I."/>
            <person name="Pangilinan J."/>
            <person name="Yan J."/>
            <person name="Xiong Y."/>
            <person name="Grigoriev I.V."/>
            <person name="Hibbett D.S."/>
            <person name="Nagy L.G."/>
        </authorList>
    </citation>
    <scope>NUCLEOTIDE SEQUENCE [LARGE SCALE GENOMIC DNA]</scope>
    <source>
        <strain evidence="4 5">SZMC22713</strain>
    </source>
</reference>
<dbReference type="VEuPathDB" id="FungiDB:BD410DRAFT_514740"/>
<evidence type="ECO:0000313" key="5">
    <source>
        <dbReference type="Proteomes" id="UP000294933"/>
    </source>
</evidence>
<feature type="domain" description="Exonuclease" evidence="3">
    <location>
        <begin position="156"/>
        <end position="342"/>
    </location>
</feature>
<evidence type="ECO:0000256" key="2">
    <source>
        <dbReference type="SAM" id="MobiDB-lite"/>
    </source>
</evidence>
<feature type="region of interest" description="Disordered" evidence="2">
    <location>
        <begin position="24"/>
        <end position="57"/>
    </location>
</feature>
<sequence>MATPQRNISAPGTATVRKGLLTPHNSFHESLSDTSSSNLNSEPRDLGCRSPPPKRRRSFVCKGENEAQNLGDELRALDAEAAYLEKRLNGVRAKAAEIRSFFVDVNLDGKTSSDVARPLTPVEETRATPPVASSSSLPCELGDERPEIPDNDNSSYFVWFDLETTDAIRPFEETRILEVAVRITDKNFIPVDRGLSYLVHWPESIDEIIKEMPEVVRTMHETSGLINQYSERPEKKRLNLENVEDRVCAYLKRHGLEYSAVMAGAGVSFDRRMVVSSAQWMKKLDKMLSYQVFDTTTIWHMVRRRYNRHPSKRFKGKCAHRAMDDINDSIREAKIYADLVFKKPKDLKWPAMYKDGI</sequence>
<protein>
    <submittedName>
        <fullName evidence="4">Ribonuclease H-like protein</fullName>
    </submittedName>
</protein>